<dbReference type="Proteomes" id="UP000593571">
    <property type="component" value="Unassembled WGS sequence"/>
</dbReference>
<evidence type="ECO:0000313" key="2">
    <source>
        <dbReference type="Proteomes" id="UP000593571"/>
    </source>
</evidence>
<gene>
    <name evidence="1" type="ORF">HJG63_008374</name>
</gene>
<organism evidence="1 2">
    <name type="scientific">Rousettus aegyptiacus</name>
    <name type="common">Egyptian fruit bat</name>
    <name type="synonym">Pteropus aegyptiacus</name>
    <dbReference type="NCBI Taxonomy" id="9407"/>
    <lineage>
        <taxon>Eukaryota</taxon>
        <taxon>Metazoa</taxon>
        <taxon>Chordata</taxon>
        <taxon>Craniata</taxon>
        <taxon>Vertebrata</taxon>
        <taxon>Euteleostomi</taxon>
        <taxon>Mammalia</taxon>
        <taxon>Eutheria</taxon>
        <taxon>Laurasiatheria</taxon>
        <taxon>Chiroptera</taxon>
        <taxon>Yinpterochiroptera</taxon>
        <taxon>Pteropodoidea</taxon>
        <taxon>Pteropodidae</taxon>
        <taxon>Rousettinae</taxon>
        <taxon>Rousettus</taxon>
    </lineage>
</organism>
<dbReference type="EMBL" id="JACASE010000011">
    <property type="protein sequence ID" value="KAF6427891.1"/>
    <property type="molecule type" value="Genomic_DNA"/>
</dbReference>
<evidence type="ECO:0000313" key="1">
    <source>
        <dbReference type="EMBL" id="KAF6427891.1"/>
    </source>
</evidence>
<sequence length="128" mass="14398">MTMTINRGFQRSRACERVSAYASLIIQKLWRKSFIHKCLSASIRADIMLSLRRQGKSGLVSDVKDPSDLQDRQTKSAQHYDMVGATVAASTLFQRRNSTTVSRVSRIITEKEGVPGRANSMEVIAWHV</sequence>
<reference evidence="1 2" key="1">
    <citation type="journal article" date="2020" name="Nature">
        <title>Six reference-quality genomes reveal evolution of bat adaptations.</title>
        <authorList>
            <person name="Jebb D."/>
            <person name="Huang Z."/>
            <person name="Pippel M."/>
            <person name="Hughes G.M."/>
            <person name="Lavrichenko K."/>
            <person name="Devanna P."/>
            <person name="Winkler S."/>
            <person name="Jermiin L.S."/>
            <person name="Skirmuntt E.C."/>
            <person name="Katzourakis A."/>
            <person name="Burkitt-Gray L."/>
            <person name="Ray D.A."/>
            <person name="Sullivan K.A.M."/>
            <person name="Roscito J.G."/>
            <person name="Kirilenko B.M."/>
            <person name="Davalos L.M."/>
            <person name="Corthals A.P."/>
            <person name="Power M.L."/>
            <person name="Jones G."/>
            <person name="Ransome R.D."/>
            <person name="Dechmann D.K.N."/>
            <person name="Locatelli A.G."/>
            <person name="Puechmaille S.J."/>
            <person name="Fedrigo O."/>
            <person name="Jarvis E.D."/>
            <person name="Hiller M."/>
            <person name="Vernes S.C."/>
            <person name="Myers E.W."/>
            <person name="Teeling E.C."/>
        </authorList>
    </citation>
    <scope>NUCLEOTIDE SEQUENCE [LARGE SCALE GENOMIC DNA]</scope>
    <source>
        <strain evidence="1">MRouAeg1</strain>
        <tissue evidence="1">Muscle</tissue>
    </source>
</reference>
<name>A0A7J8DXT2_ROUAE</name>
<accession>A0A7J8DXT2</accession>
<keyword evidence="2" id="KW-1185">Reference proteome</keyword>
<dbReference type="AlphaFoldDB" id="A0A7J8DXT2"/>
<proteinExistence type="predicted"/>
<protein>
    <submittedName>
        <fullName evidence="1">Uncharacterized protein</fullName>
    </submittedName>
</protein>
<comment type="caution">
    <text evidence="1">The sequence shown here is derived from an EMBL/GenBank/DDBJ whole genome shotgun (WGS) entry which is preliminary data.</text>
</comment>